<protein>
    <submittedName>
        <fullName evidence="1">Uncharacterized protein</fullName>
    </submittedName>
</protein>
<dbReference type="AlphaFoldDB" id="A0AAN9XV77"/>
<organism evidence="1 2">
    <name type="scientific">Psophocarpus tetragonolobus</name>
    <name type="common">Winged bean</name>
    <name type="synonym">Dolichos tetragonolobus</name>
    <dbReference type="NCBI Taxonomy" id="3891"/>
    <lineage>
        <taxon>Eukaryota</taxon>
        <taxon>Viridiplantae</taxon>
        <taxon>Streptophyta</taxon>
        <taxon>Embryophyta</taxon>
        <taxon>Tracheophyta</taxon>
        <taxon>Spermatophyta</taxon>
        <taxon>Magnoliopsida</taxon>
        <taxon>eudicotyledons</taxon>
        <taxon>Gunneridae</taxon>
        <taxon>Pentapetalae</taxon>
        <taxon>rosids</taxon>
        <taxon>fabids</taxon>
        <taxon>Fabales</taxon>
        <taxon>Fabaceae</taxon>
        <taxon>Papilionoideae</taxon>
        <taxon>50 kb inversion clade</taxon>
        <taxon>NPAAA clade</taxon>
        <taxon>indigoferoid/millettioid clade</taxon>
        <taxon>Phaseoleae</taxon>
        <taxon>Psophocarpus</taxon>
    </lineage>
</organism>
<proteinExistence type="predicted"/>
<evidence type="ECO:0000313" key="1">
    <source>
        <dbReference type="EMBL" id="KAK7411211.1"/>
    </source>
</evidence>
<accession>A0AAN9XV77</accession>
<dbReference type="EMBL" id="JAYMYS010000001">
    <property type="protein sequence ID" value="KAK7411211.1"/>
    <property type="molecule type" value="Genomic_DNA"/>
</dbReference>
<evidence type="ECO:0000313" key="2">
    <source>
        <dbReference type="Proteomes" id="UP001386955"/>
    </source>
</evidence>
<name>A0AAN9XV77_PSOTE</name>
<sequence>MRSYQLRLIDLEIVLVLSCSGRCKMRLIWRENQTLFGLGHISLGLMCKGSKEKEKQKGAAGRWIMAKKEVMGSKHKGRLEGGQKAGEAWIRLNQRKFKNEKGHNEGRCIKDSNEAKALEIKSVDAEKESNVGRIGGCGHGIVGGKRMVRRGRPRKRVK</sequence>
<gene>
    <name evidence="1" type="ORF">VNO78_02643</name>
</gene>
<dbReference type="Proteomes" id="UP001386955">
    <property type="component" value="Unassembled WGS sequence"/>
</dbReference>
<comment type="caution">
    <text evidence="1">The sequence shown here is derived from an EMBL/GenBank/DDBJ whole genome shotgun (WGS) entry which is preliminary data.</text>
</comment>
<reference evidence="1 2" key="1">
    <citation type="submission" date="2024-01" db="EMBL/GenBank/DDBJ databases">
        <title>The genomes of 5 underutilized Papilionoideae crops provide insights into root nodulation and disease resistanc.</title>
        <authorList>
            <person name="Jiang F."/>
        </authorList>
    </citation>
    <scope>NUCLEOTIDE SEQUENCE [LARGE SCALE GENOMIC DNA]</scope>
    <source>
        <strain evidence="1">DUOXIRENSHENG_FW03</strain>
        <tissue evidence="1">Leaves</tissue>
    </source>
</reference>
<keyword evidence="2" id="KW-1185">Reference proteome</keyword>